<dbReference type="Proteomes" id="UP000650424">
    <property type="component" value="Unassembled WGS sequence"/>
</dbReference>
<dbReference type="InterPro" id="IPR045538">
    <property type="entry name" value="CIS_TMP"/>
</dbReference>
<comment type="caution">
    <text evidence="1">The sequence shown here is derived from an EMBL/GenBank/DDBJ whole genome shotgun (WGS) entry which is preliminary data.</text>
</comment>
<dbReference type="Pfam" id="PF19268">
    <property type="entry name" value="CIS_TMP"/>
    <property type="match status" value="1"/>
</dbReference>
<accession>A0ABR6ZT55</accession>
<proteinExistence type="predicted"/>
<reference evidence="1 2" key="1">
    <citation type="submission" date="2020-08" db="EMBL/GenBank/DDBJ databases">
        <title>Novel species isolated from subtropical streams in China.</title>
        <authorList>
            <person name="Lu H."/>
        </authorList>
    </citation>
    <scope>NUCLEOTIDE SEQUENCE [LARGE SCALE GENOMIC DNA]</scope>
    <source>
        <strain evidence="1 2">CY18W</strain>
    </source>
</reference>
<name>A0ABR6ZT55_9BURK</name>
<sequence>MITSIKVNNAGLILLQSYVPTLFSHLHLTEDNRFISAEAQQRAVHYLQFLVTGHSQTADQYLTLNKILCGFKPQDTVGTGITLTAEEALLCEGMLHAFMGHWSAIGASSVEGMRGNWLVRDGALDGSSGDSADWHLKVEKRAYDVLINQCPFSFSIIKFPWMNKVLRVTWPT</sequence>
<dbReference type="EMBL" id="JACOGF010000008">
    <property type="protein sequence ID" value="MBC3919066.1"/>
    <property type="molecule type" value="Genomic_DNA"/>
</dbReference>
<evidence type="ECO:0000313" key="1">
    <source>
        <dbReference type="EMBL" id="MBC3919066.1"/>
    </source>
</evidence>
<evidence type="ECO:0000313" key="2">
    <source>
        <dbReference type="Proteomes" id="UP000650424"/>
    </source>
</evidence>
<organism evidence="1 2">
    <name type="scientific">Undibacterium hunanense</name>
    <dbReference type="NCBI Taxonomy" id="2762292"/>
    <lineage>
        <taxon>Bacteria</taxon>
        <taxon>Pseudomonadati</taxon>
        <taxon>Pseudomonadota</taxon>
        <taxon>Betaproteobacteria</taxon>
        <taxon>Burkholderiales</taxon>
        <taxon>Oxalobacteraceae</taxon>
        <taxon>Undibacterium</taxon>
    </lineage>
</organism>
<keyword evidence="2" id="KW-1185">Reference proteome</keyword>
<protein>
    <submittedName>
        <fullName evidence="1">Uncharacterized protein</fullName>
    </submittedName>
</protein>
<gene>
    <name evidence="1" type="ORF">H8L32_16360</name>
</gene>